<gene>
    <name evidence="1" type="ORF">ODALV1_LOCUS3293</name>
</gene>
<reference evidence="1 2" key="1">
    <citation type="submission" date="2024-08" db="EMBL/GenBank/DDBJ databases">
        <authorList>
            <person name="Cucini C."/>
            <person name="Frati F."/>
        </authorList>
    </citation>
    <scope>NUCLEOTIDE SEQUENCE [LARGE SCALE GENOMIC DNA]</scope>
</reference>
<evidence type="ECO:0000313" key="2">
    <source>
        <dbReference type="Proteomes" id="UP001642540"/>
    </source>
</evidence>
<sequence length="209" mass="23941">MIFSDTTLVKWGRTGNDVEPILMRALFPNSTIVNFIMTIGFVRKKLESFNEVYTNNLKVYSLPLDYARHAINSILPRASEYPTNPPWWTANDLIVSDMFIRKHIDQTESDAKAYLKRLAISPNNTNESLAMIPFEYYAQRISKCEYEVFIDSLARVIRMRSELSKTLGVNYENIATSKTPFGTMYEFWELQHCGKIGSSGSTLVTIQQG</sequence>
<proteinExistence type="predicted"/>
<accession>A0ABP1PVM1</accession>
<dbReference type="Proteomes" id="UP001642540">
    <property type="component" value="Unassembled WGS sequence"/>
</dbReference>
<name>A0ABP1PVM1_9HEXA</name>
<keyword evidence="2" id="KW-1185">Reference proteome</keyword>
<organism evidence="1 2">
    <name type="scientific">Orchesella dallaii</name>
    <dbReference type="NCBI Taxonomy" id="48710"/>
    <lineage>
        <taxon>Eukaryota</taxon>
        <taxon>Metazoa</taxon>
        <taxon>Ecdysozoa</taxon>
        <taxon>Arthropoda</taxon>
        <taxon>Hexapoda</taxon>
        <taxon>Collembola</taxon>
        <taxon>Entomobryomorpha</taxon>
        <taxon>Entomobryoidea</taxon>
        <taxon>Orchesellidae</taxon>
        <taxon>Orchesellinae</taxon>
        <taxon>Orchesella</taxon>
    </lineage>
</organism>
<evidence type="ECO:0000313" key="1">
    <source>
        <dbReference type="EMBL" id="CAL8075828.1"/>
    </source>
</evidence>
<protein>
    <submittedName>
        <fullName evidence="1">Uncharacterized protein</fullName>
    </submittedName>
</protein>
<comment type="caution">
    <text evidence="1">The sequence shown here is derived from an EMBL/GenBank/DDBJ whole genome shotgun (WGS) entry which is preliminary data.</text>
</comment>
<dbReference type="EMBL" id="CAXLJM020000009">
    <property type="protein sequence ID" value="CAL8075828.1"/>
    <property type="molecule type" value="Genomic_DNA"/>
</dbReference>